<dbReference type="GO" id="GO:0006935">
    <property type="term" value="P:chemotaxis"/>
    <property type="evidence" value="ECO:0007669"/>
    <property type="project" value="InterPro"/>
</dbReference>
<dbReference type="RefSeq" id="WP_043403672.1">
    <property type="nucleotide sequence ID" value="NZ_JPMI01000230.1"/>
</dbReference>
<comment type="caution">
    <text evidence="2">The sequence shown here is derived from an EMBL/GenBank/DDBJ whole genome shotgun (WGS) entry which is preliminary data.</text>
</comment>
<dbReference type="EMBL" id="JPMI01000230">
    <property type="protein sequence ID" value="KFA89916.1"/>
    <property type="molecule type" value="Genomic_DNA"/>
</dbReference>
<dbReference type="InterPro" id="IPR002545">
    <property type="entry name" value="CheW-lke_dom"/>
</dbReference>
<dbReference type="InterPro" id="IPR036061">
    <property type="entry name" value="CheW-like_dom_sf"/>
</dbReference>
<dbReference type="GO" id="GO:0005829">
    <property type="term" value="C:cytosol"/>
    <property type="evidence" value="ECO:0007669"/>
    <property type="project" value="TreeGrafter"/>
</dbReference>
<reference evidence="2 3" key="1">
    <citation type="submission" date="2014-07" db="EMBL/GenBank/DDBJ databases">
        <title>Draft Genome Sequence of Gephyronic Acid Producer, Cystobacter violaceus Strain Cb vi76.</title>
        <authorList>
            <person name="Stevens D.C."/>
            <person name="Young J."/>
            <person name="Carmichael R."/>
            <person name="Tan J."/>
            <person name="Taylor R.E."/>
        </authorList>
    </citation>
    <scope>NUCLEOTIDE SEQUENCE [LARGE SCALE GENOMIC DNA]</scope>
    <source>
        <strain evidence="2 3">Cb vi76</strain>
    </source>
</reference>
<protein>
    <submittedName>
        <fullName evidence="2">Chemotaxis protein CheW</fullName>
    </submittedName>
</protein>
<dbReference type="GO" id="GO:0007165">
    <property type="term" value="P:signal transduction"/>
    <property type="evidence" value="ECO:0007669"/>
    <property type="project" value="InterPro"/>
</dbReference>
<evidence type="ECO:0000313" key="3">
    <source>
        <dbReference type="Proteomes" id="UP000028547"/>
    </source>
</evidence>
<dbReference type="InterPro" id="IPR039315">
    <property type="entry name" value="CheW"/>
</dbReference>
<sequence>MASTETETRQSYLVFACGSSWYAVPAECAAEVVSFPELTRVPGAPGHLLGVFAHRGEVIPVVDMSTLVSGESEPTRRAVLVRLTRGTLALTASRVAGVSQVDGRLEPLGANGVHLHLRGPARSAQRDVAVIDPEGLFDHLSQGS</sequence>
<dbReference type="Pfam" id="PF01584">
    <property type="entry name" value="CheW"/>
    <property type="match status" value="1"/>
</dbReference>
<dbReference type="AlphaFoldDB" id="A0A084SN81"/>
<feature type="domain" description="CheW-like" evidence="1">
    <location>
        <begin position="9"/>
        <end position="142"/>
    </location>
</feature>
<organism evidence="2 3">
    <name type="scientific">Archangium violaceum Cb vi76</name>
    <dbReference type="NCBI Taxonomy" id="1406225"/>
    <lineage>
        <taxon>Bacteria</taxon>
        <taxon>Pseudomonadati</taxon>
        <taxon>Myxococcota</taxon>
        <taxon>Myxococcia</taxon>
        <taxon>Myxococcales</taxon>
        <taxon>Cystobacterineae</taxon>
        <taxon>Archangiaceae</taxon>
        <taxon>Archangium</taxon>
    </lineage>
</organism>
<gene>
    <name evidence="2" type="ORF">Q664_31860</name>
</gene>
<evidence type="ECO:0000313" key="2">
    <source>
        <dbReference type="EMBL" id="KFA89916.1"/>
    </source>
</evidence>
<dbReference type="Gene3D" id="2.40.50.180">
    <property type="entry name" value="CheA-289, Domain 4"/>
    <property type="match status" value="1"/>
</dbReference>
<dbReference type="PANTHER" id="PTHR22617">
    <property type="entry name" value="CHEMOTAXIS SENSOR HISTIDINE KINASE-RELATED"/>
    <property type="match status" value="1"/>
</dbReference>
<dbReference type="SMART" id="SM00260">
    <property type="entry name" value="CheW"/>
    <property type="match status" value="1"/>
</dbReference>
<dbReference type="SUPFAM" id="SSF50341">
    <property type="entry name" value="CheW-like"/>
    <property type="match status" value="1"/>
</dbReference>
<name>A0A084SN81_9BACT</name>
<evidence type="ECO:0000259" key="1">
    <source>
        <dbReference type="PROSITE" id="PS50851"/>
    </source>
</evidence>
<dbReference type="PROSITE" id="PS50851">
    <property type="entry name" value="CHEW"/>
    <property type="match status" value="1"/>
</dbReference>
<proteinExistence type="predicted"/>
<dbReference type="Proteomes" id="UP000028547">
    <property type="component" value="Unassembled WGS sequence"/>
</dbReference>
<accession>A0A084SN81</accession>
<dbReference type="PANTHER" id="PTHR22617:SF23">
    <property type="entry name" value="CHEMOTAXIS PROTEIN CHEW"/>
    <property type="match status" value="1"/>
</dbReference>